<dbReference type="Gene3D" id="1.10.287.3160">
    <property type="match status" value="1"/>
</dbReference>
<dbReference type="Proteomes" id="UP001178508">
    <property type="component" value="Chromosome 13"/>
</dbReference>
<reference evidence="2" key="1">
    <citation type="submission" date="2023-08" db="EMBL/GenBank/DDBJ databases">
        <authorList>
            <person name="Alioto T."/>
            <person name="Alioto T."/>
            <person name="Gomez Garrido J."/>
        </authorList>
    </citation>
    <scope>NUCLEOTIDE SEQUENCE</scope>
</reference>
<name>A0AAV1G9H4_XYRNO</name>
<organism evidence="2 3">
    <name type="scientific">Xyrichtys novacula</name>
    <name type="common">Pearly razorfish</name>
    <name type="synonym">Hemipteronotus novacula</name>
    <dbReference type="NCBI Taxonomy" id="13765"/>
    <lineage>
        <taxon>Eukaryota</taxon>
        <taxon>Metazoa</taxon>
        <taxon>Chordata</taxon>
        <taxon>Craniata</taxon>
        <taxon>Vertebrata</taxon>
        <taxon>Euteleostomi</taxon>
        <taxon>Actinopterygii</taxon>
        <taxon>Neopterygii</taxon>
        <taxon>Teleostei</taxon>
        <taxon>Neoteleostei</taxon>
        <taxon>Acanthomorphata</taxon>
        <taxon>Eupercaria</taxon>
        <taxon>Labriformes</taxon>
        <taxon>Labridae</taxon>
        <taxon>Xyrichtys</taxon>
    </lineage>
</organism>
<evidence type="ECO:0000256" key="1">
    <source>
        <dbReference type="SAM" id="MobiDB-lite"/>
    </source>
</evidence>
<evidence type="ECO:0000313" key="2">
    <source>
        <dbReference type="EMBL" id="CAJ1070687.1"/>
    </source>
</evidence>
<accession>A0AAV1G9H4</accession>
<proteinExistence type="predicted"/>
<feature type="region of interest" description="Disordered" evidence="1">
    <location>
        <begin position="309"/>
        <end position="329"/>
    </location>
</feature>
<sequence length="412" mass="44205">MARQPDSPSEEAGVPDPPMPHITPEEDTISLAASATHFHDNGEDAEGSASQVSDPGSYFSGQSSRTETGDHSMRTVMRMALERQNLDVLQVENSAPASAFLRRRPPPTAFAVPHSPDFLRELQASWMDTRAGSRMSADAQTLAAVHNAAAVGLDHMPAVEPAIASLIVSPDEALRRETRCPQPQCRITDDLLVRAYDSGARAGRIGNSLSHLMLALSASLQEGDVGTGNVNGDTITMCDAALEAFGHMTRELGRMMSTVIQARRQVWLSQSNLTEASRRTLRSLPVEPGTVFGSAAQEALERTIQAGQTRQQLASLRRMPPPSRPPSGRGLALHHHLMLWANDALSDLRKHRPATHGPPPHYLPGSFGPGILDDPSPGPLGVRGPGAEATGPAIGTFSHQQLRYWAARASDP</sequence>
<keyword evidence="3" id="KW-1185">Reference proteome</keyword>
<feature type="compositionally biased region" description="Polar residues" evidence="1">
    <location>
        <begin position="48"/>
        <end position="66"/>
    </location>
</feature>
<gene>
    <name evidence="2" type="ORF">XNOV1_A039514</name>
</gene>
<evidence type="ECO:0000313" key="3">
    <source>
        <dbReference type="Proteomes" id="UP001178508"/>
    </source>
</evidence>
<dbReference type="EMBL" id="OY660876">
    <property type="protein sequence ID" value="CAJ1070687.1"/>
    <property type="molecule type" value="Genomic_DNA"/>
</dbReference>
<protein>
    <submittedName>
        <fullName evidence="2">LOW QUALITY PROTEIN: uncharacterized protein LOC114481864</fullName>
    </submittedName>
</protein>
<feature type="region of interest" description="Disordered" evidence="1">
    <location>
        <begin position="1"/>
        <end position="70"/>
    </location>
</feature>
<dbReference type="AlphaFoldDB" id="A0AAV1G9H4"/>
<feature type="region of interest" description="Disordered" evidence="1">
    <location>
        <begin position="353"/>
        <end position="376"/>
    </location>
</feature>